<dbReference type="PROSITE" id="PS00028">
    <property type="entry name" value="ZINC_FINGER_C2H2_1"/>
    <property type="match status" value="1"/>
</dbReference>
<keyword evidence="3 8" id="KW-0863">Zinc-finger</keyword>
<dbReference type="SUPFAM" id="SSF57667">
    <property type="entry name" value="beta-beta-alpha zinc fingers"/>
    <property type="match status" value="1"/>
</dbReference>
<keyword evidence="12" id="KW-1185">Reference proteome</keyword>
<evidence type="ECO:0000256" key="7">
    <source>
        <dbReference type="ARBA" id="ARBA00023242"/>
    </source>
</evidence>
<keyword evidence="7" id="KW-0539">Nucleus</keyword>
<dbReference type="Pfam" id="PF13912">
    <property type="entry name" value="zf-C2H2_6"/>
    <property type="match status" value="1"/>
</dbReference>
<dbReference type="SMART" id="SM00355">
    <property type="entry name" value="ZnF_C2H2"/>
    <property type="match status" value="1"/>
</dbReference>
<proteinExistence type="predicted"/>
<feature type="region of interest" description="Disordered" evidence="9">
    <location>
        <begin position="119"/>
        <end position="140"/>
    </location>
</feature>
<evidence type="ECO:0000256" key="2">
    <source>
        <dbReference type="ARBA" id="ARBA00022723"/>
    </source>
</evidence>
<dbReference type="GO" id="GO:0008270">
    <property type="term" value="F:zinc ion binding"/>
    <property type="evidence" value="ECO:0007669"/>
    <property type="project" value="UniProtKB-KW"/>
</dbReference>
<dbReference type="Proteomes" id="UP000243459">
    <property type="component" value="Chromosome 10"/>
</dbReference>
<dbReference type="InterPro" id="IPR052426">
    <property type="entry name" value="Plant_dev_regulator"/>
</dbReference>
<name>A0A5P1E756_ASPOF</name>
<evidence type="ECO:0000259" key="10">
    <source>
        <dbReference type="PROSITE" id="PS50157"/>
    </source>
</evidence>
<evidence type="ECO:0000256" key="5">
    <source>
        <dbReference type="ARBA" id="ARBA00023015"/>
    </source>
</evidence>
<dbReference type="InterPro" id="IPR036236">
    <property type="entry name" value="Znf_C2H2_sf"/>
</dbReference>
<protein>
    <recommendedName>
        <fullName evidence="10">C2H2-type domain-containing protein</fullName>
    </recommendedName>
</protein>
<evidence type="ECO:0000313" key="12">
    <source>
        <dbReference type="Proteomes" id="UP000243459"/>
    </source>
</evidence>
<evidence type="ECO:0000256" key="4">
    <source>
        <dbReference type="ARBA" id="ARBA00022833"/>
    </source>
</evidence>
<reference evidence="12" key="1">
    <citation type="journal article" date="2017" name="Nat. Commun.">
        <title>The asparagus genome sheds light on the origin and evolution of a young Y chromosome.</title>
        <authorList>
            <person name="Harkess A."/>
            <person name="Zhou J."/>
            <person name="Xu C."/>
            <person name="Bowers J.E."/>
            <person name="Van der Hulst R."/>
            <person name="Ayyampalayam S."/>
            <person name="Mercati F."/>
            <person name="Riccardi P."/>
            <person name="McKain M.R."/>
            <person name="Kakrana A."/>
            <person name="Tang H."/>
            <person name="Ray J."/>
            <person name="Groenendijk J."/>
            <person name="Arikit S."/>
            <person name="Mathioni S.M."/>
            <person name="Nakano M."/>
            <person name="Shan H."/>
            <person name="Telgmann-Rauber A."/>
            <person name="Kanno A."/>
            <person name="Yue Z."/>
            <person name="Chen H."/>
            <person name="Li W."/>
            <person name="Chen Y."/>
            <person name="Xu X."/>
            <person name="Zhang Y."/>
            <person name="Luo S."/>
            <person name="Chen H."/>
            <person name="Gao J."/>
            <person name="Mao Z."/>
            <person name="Pires J.C."/>
            <person name="Luo M."/>
            <person name="Kudrna D."/>
            <person name="Wing R.A."/>
            <person name="Meyers B.C."/>
            <person name="Yi K."/>
            <person name="Kong H."/>
            <person name="Lavrijsen P."/>
            <person name="Sunseri F."/>
            <person name="Falavigna A."/>
            <person name="Ye Y."/>
            <person name="Leebens-Mack J.H."/>
            <person name="Chen G."/>
        </authorList>
    </citation>
    <scope>NUCLEOTIDE SEQUENCE [LARGE SCALE GENOMIC DNA]</scope>
    <source>
        <strain evidence="12">cv. DH0086</strain>
    </source>
</reference>
<evidence type="ECO:0000256" key="9">
    <source>
        <dbReference type="SAM" id="MobiDB-lite"/>
    </source>
</evidence>
<evidence type="ECO:0000256" key="6">
    <source>
        <dbReference type="ARBA" id="ARBA00023163"/>
    </source>
</evidence>
<dbReference type="PROSITE" id="PS50157">
    <property type="entry name" value="ZINC_FINGER_C2H2_2"/>
    <property type="match status" value="1"/>
</dbReference>
<evidence type="ECO:0000256" key="1">
    <source>
        <dbReference type="ARBA" id="ARBA00004123"/>
    </source>
</evidence>
<dbReference type="Gramene" id="ONK57285">
    <property type="protein sequence ID" value="ONK57285"/>
    <property type="gene ID" value="A4U43_C10F18500"/>
</dbReference>
<keyword evidence="5" id="KW-0805">Transcription regulation</keyword>
<dbReference type="AlphaFoldDB" id="A0A5P1E756"/>
<evidence type="ECO:0000313" key="11">
    <source>
        <dbReference type="EMBL" id="ONK57285.1"/>
    </source>
</evidence>
<evidence type="ECO:0000256" key="3">
    <source>
        <dbReference type="ARBA" id="ARBA00022771"/>
    </source>
</evidence>
<comment type="subcellular location">
    <subcellularLocation>
        <location evidence="1">Nucleus</location>
    </subcellularLocation>
</comment>
<dbReference type="PANTHER" id="PTHR45801">
    <property type="entry name" value="OS07G0101800 PROTEIN"/>
    <property type="match status" value="1"/>
</dbReference>
<organism evidence="11 12">
    <name type="scientific">Asparagus officinalis</name>
    <name type="common">Garden asparagus</name>
    <dbReference type="NCBI Taxonomy" id="4686"/>
    <lineage>
        <taxon>Eukaryota</taxon>
        <taxon>Viridiplantae</taxon>
        <taxon>Streptophyta</taxon>
        <taxon>Embryophyta</taxon>
        <taxon>Tracheophyta</taxon>
        <taxon>Spermatophyta</taxon>
        <taxon>Magnoliopsida</taxon>
        <taxon>Liliopsida</taxon>
        <taxon>Asparagales</taxon>
        <taxon>Asparagaceae</taxon>
        <taxon>Asparagoideae</taxon>
        <taxon>Asparagus</taxon>
    </lineage>
</organism>
<keyword evidence="2" id="KW-0479">Metal-binding</keyword>
<dbReference type="PANTHER" id="PTHR45801:SF117">
    <property type="entry name" value="OS07G0417400 PROTEIN"/>
    <property type="match status" value="1"/>
</dbReference>
<feature type="domain" description="C2H2-type" evidence="10">
    <location>
        <begin position="25"/>
        <end position="50"/>
    </location>
</feature>
<dbReference type="InterPro" id="IPR013087">
    <property type="entry name" value="Znf_C2H2_type"/>
</dbReference>
<sequence>MSDQAKTNQPPEQVAENEVAVHEIYNCIYCDRSFNSSQALAGHCKSHRNDIFKSLQKPAPEKGQEPIFKYQMLSGPNVQYPQYYQHYAYHALSQSSTFYEPYTHSIRVTTRPIADHFYDHGSSSNGKENSKEELDLTLRL</sequence>
<dbReference type="GO" id="GO:0005634">
    <property type="term" value="C:nucleus"/>
    <property type="evidence" value="ECO:0007669"/>
    <property type="project" value="UniProtKB-SubCell"/>
</dbReference>
<feature type="compositionally biased region" description="Basic and acidic residues" evidence="9">
    <location>
        <begin position="128"/>
        <end position="140"/>
    </location>
</feature>
<keyword evidence="4" id="KW-0862">Zinc</keyword>
<keyword evidence="6" id="KW-0804">Transcription</keyword>
<dbReference type="EMBL" id="CM007390">
    <property type="protein sequence ID" value="ONK57285.1"/>
    <property type="molecule type" value="Genomic_DNA"/>
</dbReference>
<evidence type="ECO:0000256" key="8">
    <source>
        <dbReference type="PROSITE-ProRule" id="PRU00042"/>
    </source>
</evidence>
<gene>
    <name evidence="11" type="ORF">A4U43_C10F18500</name>
</gene>
<accession>A0A5P1E756</accession>
<dbReference type="Gene3D" id="3.30.160.60">
    <property type="entry name" value="Classic Zinc Finger"/>
    <property type="match status" value="1"/>
</dbReference>